<feature type="transmembrane region" description="Helical" evidence="1">
    <location>
        <begin position="52"/>
        <end position="76"/>
    </location>
</feature>
<organism evidence="2 3">
    <name type="scientific">Bacillus fungorum</name>
    <dbReference type="NCBI Taxonomy" id="2039284"/>
    <lineage>
        <taxon>Bacteria</taxon>
        <taxon>Bacillati</taxon>
        <taxon>Bacillota</taxon>
        <taxon>Bacilli</taxon>
        <taxon>Bacillales</taxon>
        <taxon>Bacillaceae</taxon>
        <taxon>Bacillus</taxon>
    </lineage>
</organism>
<proteinExistence type="predicted"/>
<evidence type="ECO:0000313" key="2">
    <source>
        <dbReference type="EMBL" id="PIE92743.1"/>
    </source>
</evidence>
<dbReference type="RefSeq" id="WP_099685979.1">
    <property type="nucleotide sequence ID" value="NZ_NWUW01000026.1"/>
</dbReference>
<protein>
    <submittedName>
        <fullName evidence="2">Uncharacterized protein</fullName>
    </submittedName>
</protein>
<keyword evidence="3" id="KW-1185">Reference proteome</keyword>
<name>A0A2G6Q7F0_9BACI</name>
<dbReference type="Proteomes" id="UP000228484">
    <property type="component" value="Unassembled WGS sequence"/>
</dbReference>
<sequence>MHTVAKKQVKVNCKKVSISKIVDLQKVKYKVKDRYEKLNRWFGIEECKSDQIIYYGTFALGIIIPLSSYIIGGIAYGF</sequence>
<keyword evidence="1" id="KW-1133">Transmembrane helix</keyword>
<keyword evidence="1" id="KW-0472">Membrane</keyword>
<gene>
    <name evidence="2" type="ORF">CO726_24560</name>
</gene>
<evidence type="ECO:0000313" key="3">
    <source>
        <dbReference type="Proteomes" id="UP000228484"/>
    </source>
</evidence>
<evidence type="ECO:0000256" key="1">
    <source>
        <dbReference type="SAM" id="Phobius"/>
    </source>
</evidence>
<reference evidence="2 3" key="1">
    <citation type="submission" date="2017-09" db="EMBL/GenBank/DDBJ databases">
        <title>Biocontrol bacteria screening and application from spent mushroom substrate.</title>
        <authorList>
            <person name="Sun X."/>
        </authorList>
    </citation>
    <scope>NUCLEOTIDE SEQUENCE [LARGE SCALE GENOMIC DNA]</scope>
    <source>
        <strain evidence="2 3">100374</strain>
    </source>
</reference>
<dbReference type="AlphaFoldDB" id="A0A2G6Q7F0"/>
<comment type="caution">
    <text evidence="2">The sequence shown here is derived from an EMBL/GenBank/DDBJ whole genome shotgun (WGS) entry which is preliminary data.</text>
</comment>
<keyword evidence="1" id="KW-0812">Transmembrane</keyword>
<dbReference type="EMBL" id="NWUW01000026">
    <property type="protein sequence ID" value="PIE92743.1"/>
    <property type="molecule type" value="Genomic_DNA"/>
</dbReference>
<accession>A0A2G6Q7F0</accession>